<evidence type="ECO:0000259" key="4">
    <source>
        <dbReference type="Pfam" id="PF03636"/>
    </source>
</evidence>
<organism evidence="5 6">
    <name type="scientific">Fluctibacter halophilus</name>
    <dbReference type="NCBI Taxonomy" id="226011"/>
    <lineage>
        <taxon>Bacteria</taxon>
        <taxon>Pseudomonadati</taxon>
        <taxon>Pseudomonadota</taxon>
        <taxon>Gammaproteobacteria</taxon>
        <taxon>Alteromonadales</taxon>
        <taxon>Alteromonadaceae</taxon>
        <taxon>Fluctibacter</taxon>
    </lineage>
</organism>
<evidence type="ECO:0000259" key="2">
    <source>
        <dbReference type="Pfam" id="PF03632"/>
    </source>
</evidence>
<dbReference type="InterPro" id="IPR012341">
    <property type="entry name" value="6hp_glycosidase-like_sf"/>
</dbReference>
<dbReference type="InterPro" id="IPR011013">
    <property type="entry name" value="Gal_mutarotase_sf_dom"/>
</dbReference>
<comment type="caution">
    <text evidence="5">The sequence shown here is derived from an EMBL/GenBank/DDBJ whole genome shotgun (WGS) entry which is preliminary data.</text>
</comment>
<evidence type="ECO:0000313" key="6">
    <source>
        <dbReference type="Proteomes" id="UP001520878"/>
    </source>
</evidence>
<dbReference type="InterPro" id="IPR005195">
    <property type="entry name" value="Glyco_hydro_65_M"/>
</dbReference>
<dbReference type="SUPFAM" id="SSF74650">
    <property type="entry name" value="Galactose mutarotase-like"/>
    <property type="match status" value="1"/>
</dbReference>
<name>A0ABS8GBT6_9ALTE</name>
<dbReference type="Pfam" id="PF03632">
    <property type="entry name" value="Glyco_hydro_65m"/>
    <property type="match status" value="1"/>
</dbReference>
<protein>
    <submittedName>
        <fullName evidence="5">Glycoside hydrolase family 65 protein</fullName>
    </submittedName>
</protein>
<feature type="domain" description="Glycoside hydrolase family 65 central catalytic" evidence="2">
    <location>
        <begin position="325"/>
        <end position="686"/>
    </location>
</feature>
<dbReference type="InterPro" id="IPR005196">
    <property type="entry name" value="Glyco_hydro_65_N"/>
</dbReference>
<dbReference type="EMBL" id="JAJEWP010000007">
    <property type="protein sequence ID" value="MCC2618035.1"/>
    <property type="molecule type" value="Genomic_DNA"/>
</dbReference>
<feature type="domain" description="Glycoside hydrolase family 65 C-terminal" evidence="3">
    <location>
        <begin position="696"/>
        <end position="756"/>
    </location>
</feature>
<dbReference type="Pfam" id="PF03633">
    <property type="entry name" value="Glyco_hydro_65C"/>
    <property type="match status" value="1"/>
</dbReference>
<sequence>MTLETTERPSDEAWQLRQSLHEDTNWRHVETLFAQANGYIGTRGTLEEGDLIGTTGCEGVYLNGVFSQSPIPYGESAYGFATHNQKLLQVPNPKAIWLDNMQAVSDHSRSLDFRNGVLTRQFTVQLGGGGRVQVCIERLVSVAHPQLMALQYTVTSVDYDGPVSLLTALDARYAESGVDANDPRAGDLSIQQALHPVACDIDASASSITLTHQVKGTDFWVRSQCLDSCSVSTQVAADQQTEQRPGLGYQWHMVAGQTIRWTRKVVYTHSRDPEALDTQHVARVDAVRSLSWDNLMAQQQQAFDDFWRNATLSIEGDEATQQGLRFSQFHLFQSVGRDGHSAIAAKGLTGPGYDGHYFWDTEVYIIPFFALTQPDIARQLLMYRYNTLDAARQRARQMSHDSGALYAWRTIGGQECSAYYPASTAQYHINAAVAHAIKTYWHSTGDWQFVVDYGAEMLVETARLWLQLGHFTDTGDFCIDGVTGPDEYTAVVNNNFYTNFMAQQHLRFAIEVCEQLLKSNPSSLNDLKARVGLTEDELMAWQKIADAMYLPYDQQRQIHPQDDTFLNKARWDLANHPAEKRPLLLHYHPLVIYRHQVIKQADVVLAMYLGDDAFSQAQKARNLAYYEPLTTHDSTLSSCIHSIEYCETGQSEAAYRYFVDSARMDLDNLHHNTEYGIHTACMAGSWSCVAFGFLGMRVRADGLHLAPNIPSSWGNVSLNCCVRQTRINISANSTNRVTLTWLEGPQAEVFCAGKQLHISAQQPSVTVEVVA</sequence>
<evidence type="ECO:0000313" key="5">
    <source>
        <dbReference type="EMBL" id="MCC2618035.1"/>
    </source>
</evidence>
<feature type="domain" description="Glycoside hydrolase family 65 N-terminal" evidence="4">
    <location>
        <begin position="25"/>
        <end position="271"/>
    </location>
</feature>
<accession>A0ABS8GBT6</accession>
<dbReference type="Gene3D" id="1.50.10.10">
    <property type="match status" value="1"/>
</dbReference>
<dbReference type="InterPro" id="IPR037018">
    <property type="entry name" value="GH65_N"/>
</dbReference>
<dbReference type="RefSeq" id="WP_229162525.1">
    <property type="nucleotide sequence ID" value="NZ_JAJEWP010000007.1"/>
</dbReference>
<dbReference type="InterPro" id="IPR008928">
    <property type="entry name" value="6-hairpin_glycosidase_sf"/>
</dbReference>
<dbReference type="PANTHER" id="PTHR11051">
    <property type="entry name" value="GLYCOSYL HYDROLASE-RELATED"/>
    <property type="match status" value="1"/>
</dbReference>
<dbReference type="Gene3D" id="2.70.98.40">
    <property type="entry name" value="Glycoside hydrolase, family 65, N-terminal domain"/>
    <property type="match status" value="1"/>
</dbReference>
<dbReference type="Pfam" id="PF03636">
    <property type="entry name" value="Glyco_hydro_65N"/>
    <property type="match status" value="1"/>
</dbReference>
<evidence type="ECO:0000259" key="3">
    <source>
        <dbReference type="Pfam" id="PF03633"/>
    </source>
</evidence>
<dbReference type="InterPro" id="IPR017045">
    <property type="entry name" value="Malt_Pase/Glycosyl_Hdrlase"/>
</dbReference>
<proteinExistence type="inferred from homology"/>
<dbReference type="GO" id="GO:0016787">
    <property type="term" value="F:hydrolase activity"/>
    <property type="evidence" value="ECO:0007669"/>
    <property type="project" value="UniProtKB-KW"/>
</dbReference>
<dbReference type="Proteomes" id="UP001520878">
    <property type="component" value="Unassembled WGS sequence"/>
</dbReference>
<comment type="similarity">
    <text evidence="1">Belongs to the glycosyl hydrolase 65 family.</text>
</comment>
<keyword evidence="6" id="KW-1185">Reference proteome</keyword>
<dbReference type="InterPro" id="IPR005194">
    <property type="entry name" value="Glyco_hydro_65_C"/>
</dbReference>
<dbReference type="Gene3D" id="2.60.420.10">
    <property type="entry name" value="Maltose phosphorylase, domain 3"/>
    <property type="match status" value="1"/>
</dbReference>
<evidence type="ECO:0000256" key="1">
    <source>
        <dbReference type="ARBA" id="ARBA00006768"/>
    </source>
</evidence>
<reference evidence="5 6" key="1">
    <citation type="submission" date="2021-10" db="EMBL/GenBank/DDBJ databases">
        <title>Draft genome of Aestuariibacter halophilus JC2043.</title>
        <authorList>
            <person name="Emsley S.A."/>
            <person name="Pfannmuller K.M."/>
            <person name="Ushijima B."/>
            <person name="Saw J.H."/>
            <person name="Videau P."/>
        </authorList>
    </citation>
    <scope>NUCLEOTIDE SEQUENCE [LARGE SCALE GENOMIC DNA]</scope>
    <source>
        <strain evidence="5 6">JC2043</strain>
    </source>
</reference>
<dbReference type="PANTHER" id="PTHR11051:SF13">
    <property type="entry name" value="GLYCOSYL TRANSFERASE"/>
    <property type="match status" value="1"/>
</dbReference>
<keyword evidence="5" id="KW-0378">Hydrolase</keyword>
<dbReference type="PIRSF" id="PIRSF036289">
    <property type="entry name" value="Glycosyl_hydrolase_malt_phosph"/>
    <property type="match status" value="1"/>
</dbReference>
<dbReference type="SUPFAM" id="SSF48208">
    <property type="entry name" value="Six-hairpin glycosidases"/>
    <property type="match status" value="1"/>
</dbReference>
<gene>
    <name evidence="5" type="ORF">LJ739_17405</name>
</gene>